<evidence type="ECO:0000313" key="5">
    <source>
        <dbReference type="Proteomes" id="UP000674938"/>
    </source>
</evidence>
<keyword evidence="3" id="KW-0812">Transmembrane</keyword>
<evidence type="ECO:0000313" key="4">
    <source>
        <dbReference type="EMBL" id="MBP1043042.1"/>
    </source>
</evidence>
<dbReference type="InterPro" id="IPR018778">
    <property type="entry name" value="T7SS_EssB"/>
</dbReference>
<accession>A0A940P7Y5</accession>
<dbReference type="RefSeq" id="WP_209530853.1">
    <property type="nucleotide sequence ID" value="NZ_JAEEGA010000013.1"/>
</dbReference>
<dbReference type="InterPro" id="IPR042565">
    <property type="entry name" value="T7SS_EssB_C"/>
</dbReference>
<comment type="similarity">
    <text evidence="1">Belongs to the EssB family.</text>
</comment>
<dbReference type="Proteomes" id="UP000674938">
    <property type="component" value="Unassembled WGS sequence"/>
</dbReference>
<dbReference type="AlphaFoldDB" id="A0A940P7Y5"/>
<dbReference type="Gene3D" id="1.25.40.680">
    <property type="entry name" value="Type VII secretion system EssB, C-terminal-like domain"/>
    <property type="match status" value="1"/>
</dbReference>
<feature type="transmembrane region" description="Helical" evidence="3">
    <location>
        <begin position="222"/>
        <end position="242"/>
    </location>
</feature>
<evidence type="ECO:0000256" key="1">
    <source>
        <dbReference type="ARBA" id="ARBA00010163"/>
    </source>
</evidence>
<protein>
    <submittedName>
        <fullName evidence="4">Type VII secretion protein EssB</fullName>
    </submittedName>
</protein>
<organism evidence="4 5">
    <name type="scientific">Vagococcus allomyrinae</name>
    <dbReference type="NCBI Taxonomy" id="2794353"/>
    <lineage>
        <taxon>Bacteria</taxon>
        <taxon>Bacillati</taxon>
        <taxon>Bacillota</taxon>
        <taxon>Bacilli</taxon>
        <taxon>Lactobacillales</taxon>
        <taxon>Enterococcaceae</taxon>
        <taxon>Vagococcus</taxon>
    </lineage>
</organism>
<sequence length="409" mass="47314">MTKISEFEFDKYPFTIKKEATSWELTLKQSEVLVHDEKDLAILTLTNRQFLPASFHWEEDSVTFTYQVAQDYLDIEGVKGQERGQKLRALINLGEVNELLALPVSFFIHPENVLFDSNLMPKLAYRGLSDKMPPKATTEEGLLRQYKCFILALMEEKKTFTELYDGNLDTYRGSKFAKAVLEATNFEQLIDYLNVVYQQEVTDDKNRMRKVSKRQYRIYQQLSIWFGILAVVLAIPVGYFLFFREPFQAKVLSADTAFLKNDYEAVISTLEPIDTQSVPYSQKYTLAYSFVQGKDFSDKQKTIILNNISLKSDEEYLGYWIENGRGNLDEALDIAKKLEDSDLILYGLMQKIEQVRNDSNLSGSEREEQIDKFESDYKKYDEKREKSLNPEEKATEGQTDDTTETSGGN</sequence>
<dbReference type="Gene3D" id="1.10.510.10">
    <property type="entry name" value="Transferase(Phosphotransferase) domain 1"/>
    <property type="match status" value="1"/>
</dbReference>
<reference evidence="4" key="1">
    <citation type="submission" date="2020-12" db="EMBL/GenBank/DDBJ databases">
        <title>Vagococcus allomyrinae sp. nov. and Enterococcus lavae sp. nov., isolated from the larvae of Allomyrina dichotoma.</title>
        <authorList>
            <person name="Lee S.D."/>
        </authorList>
    </citation>
    <scope>NUCLEOTIDE SEQUENCE</scope>
    <source>
        <strain evidence="4">BWB3-3</strain>
    </source>
</reference>
<keyword evidence="5" id="KW-1185">Reference proteome</keyword>
<feature type="region of interest" description="Disordered" evidence="2">
    <location>
        <begin position="357"/>
        <end position="409"/>
    </location>
</feature>
<gene>
    <name evidence="4" type="primary">essB</name>
    <name evidence="4" type="ORF">I6N95_18665</name>
</gene>
<comment type="caution">
    <text evidence="4">The sequence shown here is derived from an EMBL/GenBank/DDBJ whole genome shotgun (WGS) entry which is preliminary data.</text>
</comment>
<dbReference type="EMBL" id="JAEEGA010000013">
    <property type="protein sequence ID" value="MBP1043042.1"/>
    <property type="molecule type" value="Genomic_DNA"/>
</dbReference>
<name>A0A940P7Y5_9ENTE</name>
<proteinExistence type="inferred from homology"/>
<evidence type="ECO:0000256" key="3">
    <source>
        <dbReference type="SAM" id="Phobius"/>
    </source>
</evidence>
<feature type="compositionally biased region" description="Basic and acidic residues" evidence="2">
    <location>
        <begin position="364"/>
        <end position="395"/>
    </location>
</feature>
<keyword evidence="3" id="KW-1133">Transmembrane helix</keyword>
<dbReference type="NCBIfam" id="TIGR03926">
    <property type="entry name" value="T7_EssB"/>
    <property type="match status" value="1"/>
</dbReference>
<evidence type="ECO:0000256" key="2">
    <source>
        <dbReference type="SAM" id="MobiDB-lite"/>
    </source>
</evidence>
<keyword evidence="3" id="KW-0472">Membrane</keyword>
<dbReference type="Pfam" id="PF10140">
    <property type="entry name" value="YukC"/>
    <property type="match status" value="1"/>
</dbReference>